<evidence type="ECO:0000256" key="1">
    <source>
        <dbReference type="SAM" id="MobiDB-lite"/>
    </source>
</evidence>
<organism evidence="3 4">
    <name type="scientific">Promicromonospora sukumoe</name>
    <dbReference type="NCBI Taxonomy" id="88382"/>
    <lineage>
        <taxon>Bacteria</taxon>
        <taxon>Bacillati</taxon>
        <taxon>Actinomycetota</taxon>
        <taxon>Actinomycetes</taxon>
        <taxon>Micrococcales</taxon>
        <taxon>Promicromonosporaceae</taxon>
        <taxon>Promicromonospora</taxon>
    </lineage>
</organism>
<feature type="transmembrane region" description="Helical" evidence="2">
    <location>
        <begin position="20"/>
        <end position="40"/>
    </location>
</feature>
<protein>
    <submittedName>
        <fullName evidence="3">Uncharacterized protein</fullName>
    </submittedName>
</protein>
<keyword evidence="2" id="KW-1133">Transmembrane helix</keyword>
<reference evidence="3 4" key="1">
    <citation type="submission" date="2020-07" db="EMBL/GenBank/DDBJ databases">
        <title>Sequencing the genomes of 1000 actinobacteria strains.</title>
        <authorList>
            <person name="Klenk H.-P."/>
        </authorList>
    </citation>
    <scope>NUCLEOTIDE SEQUENCE [LARGE SCALE GENOMIC DNA]</scope>
    <source>
        <strain evidence="3 4">DSM 44121</strain>
    </source>
</reference>
<sequence length="207" mass="21363">MVDAAGSVGPGQRRGRRTAWVVGAVVVVALVAGIGVWRYAARSAQVEASGVTRHAGMALPDCLPDMALAVYGGGDEVVVAQSVRNVSPWPVTVISQDPEAYRFEALSDDPADDTAVTGGTDGGAPAGTSDRVVLPAGRGVTMWIVDPQRGSVQESGVWYEFDQVPVTVRALGVERESSLRLPGTLYVGGGADGGDRLGEALQEACDA</sequence>
<proteinExistence type="predicted"/>
<dbReference type="RefSeq" id="WP_182619574.1">
    <property type="nucleotide sequence ID" value="NZ_BAAATF010000015.1"/>
</dbReference>
<dbReference type="EMBL" id="JACGWV010000002">
    <property type="protein sequence ID" value="MBA8810485.1"/>
    <property type="molecule type" value="Genomic_DNA"/>
</dbReference>
<keyword evidence="2" id="KW-0812">Transmembrane</keyword>
<keyword evidence="2" id="KW-0472">Membrane</keyword>
<dbReference type="AlphaFoldDB" id="A0A7W3JCT3"/>
<dbReference type="Proteomes" id="UP000540568">
    <property type="component" value="Unassembled WGS sequence"/>
</dbReference>
<comment type="caution">
    <text evidence="3">The sequence shown here is derived from an EMBL/GenBank/DDBJ whole genome shotgun (WGS) entry which is preliminary data.</text>
</comment>
<keyword evidence="4" id="KW-1185">Reference proteome</keyword>
<evidence type="ECO:0000256" key="2">
    <source>
        <dbReference type="SAM" id="Phobius"/>
    </source>
</evidence>
<name>A0A7W3JCT3_9MICO</name>
<evidence type="ECO:0000313" key="3">
    <source>
        <dbReference type="EMBL" id="MBA8810485.1"/>
    </source>
</evidence>
<feature type="region of interest" description="Disordered" evidence="1">
    <location>
        <begin position="109"/>
        <end position="129"/>
    </location>
</feature>
<evidence type="ECO:0000313" key="4">
    <source>
        <dbReference type="Proteomes" id="UP000540568"/>
    </source>
</evidence>
<accession>A0A7W3JCT3</accession>
<gene>
    <name evidence="3" type="ORF">FHX71_004461</name>
</gene>